<reference evidence="1" key="1">
    <citation type="submission" date="2021-04" db="EMBL/GenBank/DDBJ databases">
        <title>Genome based classification of Actinospica acidithermotolerans sp. nov., an actinobacterium isolated from an Indonesian hot spring.</title>
        <authorList>
            <person name="Kusuma A.B."/>
            <person name="Putra K.E."/>
            <person name="Nafisah S."/>
            <person name="Loh J."/>
            <person name="Nouioui I."/>
            <person name="Goodfellow M."/>
        </authorList>
    </citation>
    <scope>NUCLEOTIDE SEQUENCE</scope>
    <source>
        <strain evidence="1">CSCA 57</strain>
    </source>
</reference>
<dbReference type="AlphaFoldDB" id="A0A941EV52"/>
<proteinExistence type="predicted"/>
<name>A0A941EV52_9ACTN</name>
<evidence type="ECO:0000313" key="1">
    <source>
        <dbReference type="EMBL" id="MBR7837546.1"/>
    </source>
</evidence>
<evidence type="ECO:0000313" key="2">
    <source>
        <dbReference type="Proteomes" id="UP000675781"/>
    </source>
</evidence>
<keyword evidence="2" id="KW-1185">Reference proteome</keyword>
<dbReference type="RefSeq" id="WP_212532013.1">
    <property type="nucleotide sequence ID" value="NZ_JAGSOG010000212.1"/>
</dbReference>
<sequence>MSRLTKPGGPGRSVAARRLLIPAAVIVALLAAAGVAASAARPDPHLSGPVYARTPGQYVVPQATALTGDKSKAVPNKKGPSKVVEPWNVDGCDHDYGTPNECVPWVVPGKTTAARCTWLLAEGFKPFKVYGRDRQDLNPAHTALACSAADLKVGAA</sequence>
<dbReference type="EMBL" id="JAGSOG010000212">
    <property type="protein sequence ID" value="MBR7837546.1"/>
    <property type="molecule type" value="Genomic_DNA"/>
</dbReference>
<organism evidence="1 2">
    <name type="scientific">Actinospica durhamensis</name>
    <dbReference type="NCBI Taxonomy" id="1508375"/>
    <lineage>
        <taxon>Bacteria</taxon>
        <taxon>Bacillati</taxon>
        <taxon>Actinomycetota</taxon>
        <taxon>Actinomycetes</taxon>
        <taxon>Catenulisporales</taxon>
        <taxon>Actinospicaceae</taxon>
        <taxon>Actinospica</taxon>
    </lineage>
</organism>
<protein>
    <submittedName>
        <fullName evidence="1">Uncharacterized protein</fullName>
    </submittedName>
</protein>
<comment type="caution">
    <text evidence="1">The sequence shown here is derived from an EMBL/GenBank/DDBJ whole genome shotgun (WGS) entry which is preliminary data.</text>
</comment>
<accession>A0A941EV52</accession>
<dbReference type="Proteomes" id="UP000675781">
    <property type="component" value="Unassembled WGS sequence"/>
</dbReference>
<gene>
    <name evidence="1" type="ORF">KDL01_29980</name>
</gene>